<evidence type="ECO:0000313" key="2">
    <source>
        <dbReference type="EMBL" id="OAM76385.1"/>
    </source>
</evidence>
<dbReference type="SUPFAM" id="SSF53167">
    <property type="entry name" value="Purine and uridine phosphorylases"/>
    <property type="match status" value="1"/>
</dbReference>
<dbReference type="Pfam" id="PF01048">
    <property type="entry name" value="PNP_UDP_1"/>
    <property type="match status" value="1"/>
</dbReference>
<dbReference type="InterPro" id="IPR000845">
    <property type="entry name" value="Nucleoside_phosphorylase_d"/>
</dbReference>
<dbReference type="EMBL" id="LVVY01000094">
    <property type="protein sequence ID" value="OAM76385.1"/>
    <property type="molecule type" value="Genomic_DNA"/>
</dbReference>
<dbReference type="GO" id="GO:0003824">
    <property type="term" value="F:catalytic activity"/>
    <property type="evidence" value="ECO:0007669"/>
    <property type="project" value="InterPro"/>
</dbReference>
<gene>
    <name evidence="2" type="ORF">A3840_12790</name>
</gene>
<protein>
    <submittedName>
        <fullName evidence="2">5'-methylthioadenosine nucleosidase</fullName>
    </submittedName>
</protein>
<reference evidence="2 3" key="1">
    <citation type="submission" date="2016-03" db="EMBL/GenBank/DDBJ databases">
        <title>Genome sequencing of Devosia sp. S37.</title>
        <authorList>
            <person name="Mohd Nor M."/>
        </authorList>
    </citation>
    <scope>NUCLEOTIDE SEQUENCE [LARGE SCALE GENOMIC DNA]</scope>
    <source>
        <strain evidence="2 3">S37</strain>
    </source>
</reference>
<comment type="caution">
    <text evidence="2">The sequence shown here is derived from an EMBL/GenBank/DDBJ whole genome shotgun (WGS) entry which is preliminary data.</text>
</comment>
<feature type="domain" description="Nucleoside phosphorylase" evidence="1">
    <location>
        <begin position="128"/>
        <end position="162"/>
    </location>
</feature>
<dbReference type="NCBIfam" id="TIGR01705">
    <property type="entry name" value="MTA_SAH-nuc-hyp"/>
    <property type="match status" value="1"/>
</dbReference>
<dbReference type="AlphaFoldDB" id="A0A178HWM5"/>
<dbReference type="RefSeq" id="WP_067457314.1">
    <property type="nucleotide sequence ID" value="NZ_LVVY01000094.1"/>
</dbReference>
<dbReference type="Gene3D" id="3.40.50.1580">
    <property type="entry name" value="Nucleoside phosphorylase domain"/>
    <property type="match status" value="1"/>
</dbReference>
<organism evidence="2 3">
    <name type="scientific">Devosia elaeis</name>
    <dbReference type="NCBI Taxonomy" id="1770058"/>
    <lineage>
        <taxon>Bacteria</taxon>
        <taxon>Pseudomonadati</taxon>
        <taxon>Pseudomonadota</taxon>
        <taxon>Alphaproteobacteria</taxon>
        <taxon>Hyphomicrobiales</taxon>
        <taxon>Devosiaceae</taxon>
        <taxon>Devosia</taxon>
    </lineage>
</organism>
<evidence type="ECO:0000313" key="3">
    <source>
        <dbReference type="Proteomes" id="UP000078389"/>
    </source>
</evidence>
<dbReference type="InterPro" id="IPR010050">
    <property type="entry name" value="MTA_SAH_nuc_hyp"/>
</dbReference>
<proteinExistence type="predicted"/>
<dbReference type="GO" id="GO:0009116">
    <property type="term" value="P:nucleoside metabolic process"/>
    <property type="evidence" value="ECO:0007669"/>
    <property type="project" value="InterPro"/>
</dbReference>
<accession>A0A178HWM5</accession>
<name>A0A178HWM5_9HYPH</name>
<sequence>MSILYLMAAESEYGPHLRARINPVMVGIGPVEAAVNTTRILAEANERPRLVASLGSAGSRLLDHCGVYQAISVSYRDMDASPLGFIRGETPLTGLPVTLPLEPLVPGLVPATLSTGANVVSGAAYDGIAEDMVDMETFAILRACQAFGLPLLALRGISDGKSELRQLSDWTDYLHVIDEKLAVAVDLVEAAYATR</sequence>
<dbReference type="STRING" id="1770058.A3840_12790"/>
<keyword evidence="3" id="KW-1185">Reference proteome</keyword>
<evidence type="ECO:0000259" key="1">
    <source>
        <dbReference type="Pfam" id="PF01048"/>
    </source>
</evidence>
<dbReference type="Proteomes" id="UP000078389">
    <property type="component" value="Unassembled WGS sequence"/>
</dbReference>
<dbReference type="OrthoDB" id="997641at2"/>
<dbReference type="InterPro" id="IPR035994">
    <property type="entry name" value="Nucleoside_phosphorylase_sf"/>
</dbReference>